<sequence length="109" mass="11794">MDKSKLLANRVEVATEDVEIPGVGTVHVRALSRFEVLLSQKKYPDDAMAQERFSLSTALLDPKLTEDEVGVWQRSSLPNEINAVSSVVNRLSGIGKDAAKSDVPGDGND</sequence>
<proteinExistence type="predicted"/>
<evidence type="ECO:0000313" key="2">
    <source>
        <dbReference type="Proteomes" id="UP000660339"/>
    </source>
</evidence>
<comment type="caution">
    <text evidence="1">The sequence shown here is derived from an EMBL/GenBank/DDBJ whole genome shotgun (WGS) entry which is preliminary data.</text>
</comment>
<dbReference type="EMBL" id="BONJ01000041">
    <property type="protein sequence ID" value="GIG18608.1"/>
    <property type="molecule type" value="Genomic_DNA"/>
</dbReference>
<name>A0A8J3LCW6_9ACTN</name>
<gene>
    <name evidence="1" type="ORF">Cme02nite_69400</name>
</gene>
<accession>A0A8J3LCW6</accession>
<dbReference type="AlphaFoldDB" id="A0A8J3LCW6"/>
<reference evidence="1" key="1">
    <citation type="submission" date="2021-01" db="EMBL/GenBank/DDBJ databases">
        <title>Whole genome shotgun sequence of Catellatospora methionotrophica NBRC 14553.</title>
        <authorList>
            <person name="Komaki H."/>
            <person name="Tamura T."/>
        </authorList>
    </citation>
    <scope>NUCLEOTIDE SEQUENCE</scope>
    <source>
        <strain evidence="1">NBRC 14553</strain>
    </source>
</reference>
<evidence type="ECO:0000313" key="1">
    <source>
        <dbReference type="EMBL" id="GIG18608.1"/>
    </source>
</evidence>
<keyword evidence="2" id="KW-1185">Reference proteome</keyword>
<dbReference type="Proteomes" id="UP000660339">
    <property type="component" value="Unassembled WGS sequence"/>
</dbReference>
<organism evidence="1 2">
    <name type="scientific">Catellatospora methionotrophica</name>
    <dbReference type="NCBI Taxonomy" id="121620"/>
    <lineage>
        <taxon>Bacteria</taxon>
        <taxon>Bacillati</taxon>
        <taxon>Actinomycetota</taxon>
        <taxon>Actinomycetes</taxon>
        <taxon>Micromonosporales</taxon>
        <taxon>Micromonosporaceae</taxon>
        <taxon>Catellatospora</taxon>
    </lineage>
</organism>
<protein>
    <submittedName>
        <fullName evidence="1">Uncharacterized protein</fullName>
    </submittedName>
</protein>
<dbReference type="RefSeq" id="WP_166388286.1">
    <property type="nucleotide sequence ID" value="NZ_BAAATT010000004.1"/>
</dbReference>